<keyword evidence="2" id="KW-0808">Transferase</keyword>
<accession>A0ABU7GXX6</accession>
<protein>
    <submittedName>
        <fullName evidence="2">Glycosyltransferase</fullName>
        <ecNumber evidence="2">2.4.-.-</ecNumber>
    </submittedName>
</protein>
<dbReference type="EMBL" id="JAZDQU010000001">
    <property type="protein sequence ID" value="MEE1883918.1"/>
    <property type="molecule type" value="Genomic_DNA"/>
</dbReference>
<name>A0ABU7GXX6_9SPHI</name>
<dbReference type="Gene3D" id="3.90.550.10">
    <property type="entry name" value="Spore Coat Polysaccharide Biosynthesis Protein SpsA, Chain A"/>
    <property type="match status" value="1"/>
</dbReference>
<dbReference type="EC" id="2.4.-.-" evidence="2"/>
<evidence type="ECO:0000313" key="2">
    <source>
        <dbReference type="EMBL" id="MEE1883918.1"/>
    </source>
</evidence>
<keyword evidence="3" id="KW-1185">Reference proteome</keyword>
<gene>
    <name evidence="2" type="ORF">VRU49_00670</name>
</gene>
<organism evidence="2 3">
    <name type="scientific">Pedobacter flavus</name>
    <dbReference type="NCBI Taxonomy" id="3113906"/>
    <lineage>
        <taxon>Bacteria</taxon>
        <taxon>Pseudomonadati</taxon>
        <taxon>Bacteroidota</taxon>
        <taxon>Sphingobacteriia</taxon>
        <taxon>Sphingobacteriales</taxon>
        <taxon>Sphingobacteriaceae</taxon>
        <taxon>Pedobacter</taxon>
    </lineage>
</organism>
<dbReference type="PANTHER" id="PTHR22916:SF3">
    <property type="entry name" value="UDP-GLCNAC:BETAGAL BETA-1,3-N-ACETYLGLUCOSAMINYLTRANSFERASE-LIKE PROTEIN 1"/>
    <property type="match status" value="1"/>
</dbReference>
<dbReference type="Proteomes" id="UP001337681">
    <property type="component" value="Unassembled WGS sequence"/>
</dbReference>
<dbReference type="Pfam" id="PF00535">
    <property type="entry name" value="Glycos_transf_2"/>
    <property type="match status" value="1"/>
</dbReference>
<keyword evidence="2" id="KW-0328">Glycosyltransferase</keyword>
<dbReference type="RefSeq" id="WP_330144843.1">
    <property type="nucleotide sequence ID" value="NZ_JAZDQU010000001.1"/>
</dbReference>
<comment type="caution">
    <text evidence="2">The sequence shown here is derived from an EMBL/GenBank/DDBJ whole genome shotgun (WGS) entry which is preliminary data.</text>
</comment>
<dbReference type="PANTHER" id="PTHR22916">
    <property type="entry name" value="GLYCOSYLTRANSFERASE"/>
    <property type="match status" value="1"/>
</dbReference>
<feature type="domain" description="Glycosyltransferase 2-like" evidence="1">
    <location>
        <begin position="7"/>
        <end position="165"/>
    </location>
</feature>
<dbReference type="GO" id="GO:0016757">
    <property type="term" value="F:glycosyltransferase activity"/>
    <property type="evidence" value="ECO:0007669"/>
    <property type="project" value="UniProtKB-KW"/>
</dbReference>
<evidence type="ECO:0000313" key="3">
    <source>
        <dbReference type="Proteomes" id="UP001337681"/>
    </source>
</evidence>
<dbReference type="SUPFAM" id="SSF53448">
    <property type="entry name" value="Nucleotide-diphospho-sugar transferases"/>
    <property type="match status" value="1"/>
</dbReference>
<dbReference type="InterPro" id="IPR029044">
    <property type="entry name" value="Nucleotide-diphossugar_trans"/>
</dbReference>
<reference evidence="2 3" key="1">
    <citation type="submission" date="2024-01" db="EMBL/GenBank/DDBJ databases">
        <title>Pedobacter sp. nov., isolated from oil-contaminated soil.</title>
        <authorList>
            <person name="Le N.T.T."/>
        </authorList>
    </citation>
    <scope>NUCLEOTIDE SEQUENCE [LARGE SCALE GENOMIC DNA]</scope>
    <source>
        <strain evidence="2 3">VNH31</strain>
    </source>
</reference>
<evidence type="ECO:0000259" key="1">
    <source>
        <dbReference type="Pfam" id="PF00535"/>
    </source>
</evidence>
<sequence>MQYTISYIFCTKNRLNFLKYNLEKLIQILRPEEEIVVVDGESTDGTQAYLSNLFEAGKIHQYISEPDRAQAHGWNKALLMANGLIIKKIIDDDIFDYTSIRKCAEYMIANPKVDIVISNDLTSRLTDYKTIYRNSHVSEFEKWAKKQIKSFWFGDIHTLIRKKSLAIFGLYNLEYVMMDWEYSLRISYLQSNIVYYTGYNALSVYHENSVSGQKNDKLIAQQTKKAIDFYDYQHPVSLWSKVKIAIGKMIFAKSKLNTEPNQLIDINSIYNTLQLEIEEINRSGNYKFISRDSY</sequence>
<dbReference type="InterPro" id="IPR001173">
    <property type="entry name" value="Glyco_trans_2-like"/>
</dbReference>
<proteinExistence type="predicted"/>